<feature type="coiled-coil region" evidence="1">
    <location>
        <begin position="165"/>
        <end position="216"/>
    </location>
</feature>
<dbReference type="PANTHER" id="PTHR31027">
    <property type="entry name" value="NUCLEAR SEGREGATION PROTEIN BFR1"/>
    <property type="match status" value="1"/>
</dbReference>
<reference evidence="3" key="1">
    <citation type="submission" date="2020-12" db="EMBL/GenBank/DDBJ databases">
        <authorList>
            <person name="Iha C."/>
        </authorList>
    </citation>
    <scope>NUCLEOTIDE SEQUENCE</scope>
</reference>
<evidence type="ECO:0000313" key="4">
    <source>
        <dbReference type="Proteomes" id="UP000708148"/>
    </source>
</evidence>
<gene>
    <name evidence="3" type="ORF">OSTQU699_LOCUS1393</name>
</gene>
<dbReference type="Gene3D" id="1.10.287.1490">
    <property type="match status" value="1"/>
</dbReference>
<feature type="coiled-coil region" evidence="1">
    <location>
        <begin position="84"/>
        <end position="125"/>
    </location>
</feature>
<feature type="region of interest" description="Disordered" evidence="2">
    <location>
        <begin position="351"/>
        <end position="385"/>
    </location>
</feature>
<sequence length="604" mass="67353">MALSEDPEAPTAEGGPPAGKAPPAMRMKRPTAPDRAEMDKQIEKLNAETERHAGRIREIKDLLQARRDRSKGTGGEEAAVMRRLADFRAQFEATKNQKQAWQDELARAEQTREALRAQVKALKGRVKYATVEDIDGQIGRLEAELNGSGLSPGEEERKVRQIKDLAQSRATVKNYHDRLEKMQEDDRMREGLARRVAGAEERLEGLRGDIAREKGRMAELHACRDDDSTEESSLREEKEECWAIMQALRAKRDAIRDEYREKYEEFKRREAEFRKWQSEDRKKRQEARKKDYEQRQAERAAERAEYEVDVYEEKLLQCDQMLSYLSKFSNPSKEEAAKEAAKEVEAPAPGMKLLNRDDDPDLGWFSGMGSKANAKKQKGKKAMKENRFTEEKKLMHTIDILQAFHRLQVPVPNTVSEVCKTIELVKDKKEQLRDRKEKGLAPTEALPKAESSKGSSSKPVSNGKAAGESSDASPGGLNEDEYPALVGKKDTVGQEQRNEPEADGQGLTPADGADPDEEAAEEPEGGEDAPATGKEAAAAPECDSKEAVETPAEPAEAAQCGHSETVAKEPQTESLTKREEGAEGLTEEKHCSPDATRDVTVDGQ</sequence>
<dbReference type="Proteomes" id="UP000708148">
    <property type="component" value="Unassembled WGS sequence"/>
</dbReference>
<evidence type="ECO:0000256" key="2">
    <source>
        <dbReference type="SAM" id="MobiDB-lite"/>
    </source>
</evidence>
<feature type="compositionally biased region" description="Basic and acidic residues" evidence="2">
    <location>
        <begin position="565"/>
        <end position="604"/>
    </location>
</feature>
<dbReference type="GO" id="GO:0042175">
    <property type="term" value="C:nuclear outer membrane-endoplasmic reticulum membrane network"/>
    <property type="evidence" value="ECO:0007669"/>
    <property type="project" value="TreeGrafter"/>
</dbReference>
<dbReference type="GO" id="GO:0003729">
    <property type="term" value="F:mRNA binding"/>
    <property type="evidence" value="ECO:0007669"/>
    <property type="project" value="TreeGrafter"/>
</dbReference>
<feature type="region of interest" description="Disordered" evidence="2">
    <location>
        <begin position="429"/>
        <end position="604"/>
    </location>
</feature>
<dbReference type="GO" id="GO:1990904">
    <property type="term" value="C:ribonucleoprotein complex"/>
    <property type="evidence" value="ECO:0007669"/>
    <property type="project" value="TreeGrafter"/>
</dbReference>
<feature type="compositionally biased region" description="Low complexity" evidence="2">
    <location>
        <begin position="549"/>
        <end position="558"/>
    </location>
</feature>
<dbReference type="OrthoDB" id="2195113at2759"/>
<feature type="compositionally biased region" description="Basic and acidic residues" evidence="2">
    <location>
        <begin position="31"/>
        <end position="53"/>
    </location>
</feature>
<name>A0A8S1IY06_9CHLO</name>
<feature type="compositionally biased region" description="Basic and acidic residues" evidence="2">
    <location>
        <begin position="487"/>
        <end position="500"/>
    </location>
</feature>
<keyword evidence="4" id="KW-1185">Reference proteome</keyword>
<dbReference type="GO" id="GO:0008298">
    <property type="term" value="P:intracellular mRNA localization"/>
    <property type="evidence" value="ECO:0007669"/>
    <property type="project" value="TreeGrafter"/>
</dbReference>
<organism evidence="3 4">
    <name type="scientific">Ostreobium quekettii</name>
    <dbReference type="NCBI Taxonomy" id="121088"/>
    <lineage>
        <taxon>Eukaryota</taxon>
        <taxon>Viridiplantae</taxon>
        <taxon>Chlorophyta</taxon>
        <taxon>core chlorophytes</taxon>
        <taxon>Ulvophyceae</taxon>
        <taxon>TCBD clade</taxon>
        <taxon>Bryopsidales</taxon>
        <taxon>Ostreobineae</taxon>
        <taxon>Ostreobiaceae</taxon>
        <taxon>Ostreobium</taxon>
    </lineage>
</organism>
<feature type="region of interest" description="Disordered" evidence="2">
    <location>
        <begin position="271"/>
        <end position="300"/>
    </location>
</feature>
<evidence type="ECO:0008006" key="5">
    <source>
        <dbReference type="Google" id="ProtNLM"/>
    </source>
</evidence>
<feature type="compositionally biased region" description="Basic and acidic residues" evidence="2">
    <location>
        <begin position="429"/>
        <end position="439"/>
    </location>
</feature>
<feature type="compositionally biased region" description="Acidic residues" evidence="2">
    <location>
        <begin position="513"/>
        <end position="527"/>
    </location>
</feature>
<dbReference type="PANTHER" id="PTHR31027:SF2">
    <property type="entry name" value="LEBERCILIN DOMAIN-CONTAINING PROTEIN"/>
    <property type="match status" value="1"/>
</dbReference>
<dbReference type="GO" id="GO:0005783">
    <property type="term" value="C:endoplasmic reticulum"/>
    <property type="evidence" value="ECO:0007669"/>
    <property type="project" value="TreeGrafter"/>
</dbReference>
<protein>
    <recommendedName>
        <fullName evidence="5">Nuclear segregation protein</fullName>
    </recommendedName>
</protein>
<evidence type="ECO:0000256" key="1">
    <source>
        <dbReference type="SAM" id="Coils"/>
    </source>
</evidence>
<proteinExistence type="predicted"/>
<dbReference type="AlphaFoldDB" id="A0A8S1IY06"/>
<dbReference type="EMBL" id="CAJHUC010000426">
    <property type="protein sequence ID" value="CAD7696032.1"/>
    <property type="molecule type" value="Genomic_DNA"/>
</dbReference>
<dbReference type="InterPro" id="IPR039604">
    <property type="entry name" value="Bfr1"/>
</dbReference>
<feature type="region of interest" description="Disordered" evidence="2">
    <location>
        <begin position="1"/>
        <end position="53"/>
    </location>
</feature>
<evidence type="ECO:0000313" key="3">
    <source>
        <dbReference type="EMBL" id="CAD7696032.1"/>
    </source>
</evidence>
<accession>A0A8S1IY06</accession>
<feature type="compositionally biased region" description="Low complexity" evidence="2">
    <location>
        <begin position="452"/>
        <end position="464"/>
    </location>
</feature>
<keyword evidence="1" id="KW-0175">Coiled coil</keyword>
<feature type="region of interest" description="Disordered" evidence="2">
    <location>
        <begin position="216"/>
        <end position="237"/>
    </location>
</feature>
<comment type="caution">
    <text evidence="3">The sequence shown here is derived from an EMBL/GenBank/DDBJ whole genome shotgun (WGS) entry which is preliminary data.</text>
</comment>
<feature type="compositionally biased region" description="Low complexity" evidence="2">
    <location>
        <begin position="528"/>
        <end position="541"/>
    </location>
</feature>